<dbReference type="PROSITE" id="PS50075">
    <property type="entry name" value="CARRIER"/>
    <property type="match status" value="1"/>
</dbReference>
<comment type="PTM">
    <text evidence="3">4'-phosphopantetheine is transferred from CoA to a specific serine of apo-ACP by AcpS. This modification is essential for activity because fatty acids are bound in thioester linkage to the sulfhydryl of the prosthetic group.</text>
</comment>
<keyword evidence="6" id="KW-1185">Reference proteome</keyword>
<dbReference type="RefSeq" id="WP_242380098.1">
    <property type="nucleotide sequence ID" value="NZ_JAKRKC020000003.1"/>
</dbReference>
<keyword evidence="2 3" id="KW-0597">Phosphoprotein</keyword>
<dbReference type="SUPFAM" id="SSF47336">
    <property type="entry name" value="ACP-like"/>
    <property type="match status" value="1"/>
</dbReference>
<name>A0ABT0GBH7_9ACTN</name>
<keyword evidence="3" id="KW-0444">Lipid biosynthesis</keyword>
<evidence type="ECO:0000313" key="5">
    <source>
        <dbReference type="EMBL" id="MCK2221977.1"/>
    </source>
</evidence>
<dbReference type="Proteomes" id="UP001317259">
    <property type="component" value="Unassembled WGS sequence"/>
</dbReference>
<feature type="domain" description="Carrier" evidence="4">
    <location>
        <begin position="1"/>
        <end position="79"/>
    </location>
</feature>
<proteinExistence type="inferred from homology"/>
<comment type="similarity">
    <text evidence="3">Belongs to the acyl carrier protein (ACP) family.</text>
</comment>
<dbReference type="EMBL" id="JAKRKC020000003">
    <property type="protein sequence ID" value="MCK2221977.1"/>
    <property type="molecule type" value="Genomic_DNA"/>
</dbReference>
<evidence type="ECO:0000313" key="6">
    <source>
        <dbReference type="Proteomes" id="UP001317259"/>
    </source>
</evidence>
<keyword evidence="3" id="KW-0275">Fatty acid biosynthesis</keyword>
<evidence type="ECO:0000256" key="1">
    <source>
        <dbReference type="ARBA" id="ARBA00022450"/>
    </source>
</evidence>
<comment type="pathway">
    <text evidence="3">Lipid metabolism; fatty acid biosynthesis.</text>
</comment>
<feature type="modified residue" description="O-(pantetheine 4'-phosphoryl)serine" evidence="3">
    <location>
        <position position="39"/>
    </location>
</feature>
<dbReference type="InterPro" id="IPR009081">
    <property type="entry name" value="PP-bd_ACP"/>
</dbReference>
<keyword evidence="3" id="KW-0276">Fatty acid metabolism</keyword>
<organism evidence="5 6">
    <name type="scientific">Actinomadura luzonensis</name>
    <dbReference type="NCBI Taxonomy" id="2805427"/>
    <lineage>
        <taxon>Bacteria</taxon>
        <taxon>Bacillati</taxon>
        <taxon>Actinomycetota</taxon>
        <taxon>Actinomycetes</taxon>
        <taxon>Streptosporangiales</taxon>
        <taxon>Thermomonosporaceae</taxon>
        <taxon>Actinomadura</taxon>
    </lineage>
</organism>
<dbReference type="Gene3D" id="1.10.1200.10">
    <property type="entry name" value="ACP-like"/>
    <property type="match status" value="1"/>
</dbReference>
<keyword evidence="1 3" id="KW-0596">Phosphopantetheine</keyword>
<dbReference type="InterPro" id="IPR036736">
    <property type="entry name" value="ACP-like_sf"/>
</dbReference>
<accession>A0ABT0GBH7</accession>
<evidence type="ECO:0000256" key="2">
    <source>
        <dbReference type="ARBA" id="ARBA00022553"/>
    </source>
</evidence>
<dbReference type="Pfam" id="PF00550">
    <property type="entry name" value="PP-binding"/>
    <property type="match status" value="1"/>
</dbReference>
<comment type="subcellular location">
    <subcellularLocation>
        <location evidence="3">Cytoplasm</location>
    </subcellularLocation>
</comment>
<reference evidence="5 6" key="1">
    <citation type="submission" date="2022-04" db="EMBL/GenBank/DDBJ databases">
        <title>Genome draft of Actinomadura sp. ATCC 31491.</title>
        <authorList>
            <person name="Shi X."/>
            <person name="Du Y."/>
        </authorList>
    </citation>
    <scope>NUCLEOTIDE SEQUENCE [LARGE SCALE GENOMIC DNA]</scope>
    <source>
        <strain evidence="5 6">ATCC 31491</strain>
    </source>
</reference>
<dbReference type="HAMAP" id="MF_01217">
    <property type="entry name" value="Acyl_carrier"/>
    <property type="match status" value="1"/>
</dbReference>
<comment type="caution">
    <text evidence="5">The sequence shown here is derived from an EMBL/GenBank/DDBJ whole genome shotgun (WGS) entry which is preliminary data.</text>
</comment>
<keyword evidence="3" id="KW-0443">Lipid metabolism</keyword>
<keyword evidence="3" id="KW-0963">Cytoplasm</keyword>
<comment type="function">
    <text evidence="3">Carrier of the growing fatty acid chain in fatty acid biosynthesis.</text>
</comment>
<evidence type="ECO:0000256" key="3">
    <source>
        <dbReference type="HAMAP-Rule" id="MF_01217"/>
    </source>
</evidence>
<dbReference type="InterPro" id="IPR003231">
    <property type="entry name" value="ACP"/>
</dbReference>
<protein>
    <recommendedName>
        <fullName evidence="3">Acyl carrier protein</fullName>
        <shortName evidence="3">ACP</shortName>
    </recommendedName>
</protein>
<sequence>MSDEELFEELRALCAKILSVEATVLTRDLDLREELEADSLDVAELAAATEDRFGVRLDLDTAKQARTLGDVMALVGTAGRAG</sequence>
<evidence type="ECO:0000259" key="4">
    <source>
        <dbReference type="PROSITE" id="PS50075"/>
    </source>
</evidence>
<gene>
    <name evidence="3" type="primary">acpP</name>
    <name evidence="5" type="ORF">MF672_050440</name>
</gene>